<sequence>MHSAIVLVIVCVIGAGTASPVRKQRSLDPFWHLPCGEAIQAGVVTPENLREEIATTIESLKLQHQLTLTDYLSRDYDFLYERVRLGVHRHQYITNWIPGKKDVNAIKSLSGQDAQIVSTDEKLIKIFFSQALRKLDTYKSGVLKQ</sequence>
<accession>A0A6V7LPD5</accession>
<organism evidence="2">
    <name type="scientific">Bracon brevicornis</name>
    <dbReference type="NCBI Taxonomy" id="1563983"/>
    <lineage>
        <taxon>Eukaryota</taxon>
        <taxon>Metazoa</taxon>
        <taxon>Ecdysozoa</taxon>
        <taxon>Arthropoda</taxon>
        <taxon>Hexapoda</taxon>
        <taxon>Insecta</taxon>
        <taxon>Pterygota</taxon>
        <taxon>Neoptera</taxon>
        <taxon>Endopterygota</taxon>
        <taxon>Hymenoptera</taxon>
        <taxon>Apocrita</taxon>
        <taxon>Ichneumonoidea</taxon>
        <taxon>Braconidae</taxon>
        <taxon>Braconinae</taxon>
        <taxon>Bracon</taxon>
    </lineage>
</organism>
<name>A0A6V7LPD5_9HYME</name>
<gene>
    <name evidence="2" type="ORF">BBRV_LOCUS110240</name>
</gene>
<reference evidence="2" key="1">
    <citation type="submission" date="2020-07" db="EMBL/GenBank/DDBJ databases">
        <authorList>
            <person name="Ferguson B K."/>
        </authorList>
    </citation>
    <scope>NUCLEOTIDE SEQUENCE</scope>
    <source>
        <strain evidence="2">L06</strain>
    </source>
</reference>
<protein>
    <submittedName>
        <fullName evidence="2">Uncharacterized protein</fullName>
    </submittedName>
</protein>
<proteinExistence type="predicted"/>
<keyword evidence="1" id="KW-0732">Signal</keyword>
<evidence type="ECO:0000313" key="2">
    <source>
        <dbReference type="EMBL" id="CAD1577296.1"/>
    </source>
</evidence>
<feature type="signal peptide" evidence="1">
    <location>
        <begin position="1"/>
        <end position="18"/>
    </location>
</feature>
<dbReference type="AlphaFoldDB" id="A0A6V7LPD5"/>
<dbReference type="EMBL" id="CADCXW020000344">
    <property type="protein sequence ID" value="CAD1577296.1"/>
    <property type="molecule type" value="Genomic_DNA"/>
</dbReference>
<evidence type="ECO:0000256" key="1">
    <source>
        <dbReference type="SAM" id="SignalP"/>
    </source>
</evidence>
<feature type="chain" id="PRO_5027653456" evidence="1">
    <location>
        <begin position="19"/>
        <end position="145"/>
    </location>
</feature>